<evidence type="ECO:0000313" key="2">
    <source>
        <dbReference type="EMBL" id="KAJ8332752.1"/>
    </source>
</evidence>
<gene>
    <name evidence="2" type="ORF">SKAU_G00425410</name>
</gene>
<feature type="region of interest" description="Disordered" evidence="1">
    <location>
        <begin position="58"/>
        <end position="86"/>
    </location>
</feature>
<evidence type="ECO:0000256" key="1">
    <source>
        <dbReference type="SAM" id="MobiDB-lite"/>
    </source>
</evidence>
<protein>
    <submittedName>
        <fullName evidence="2">Uncharacterized protein</fullName>
    </submittedName>
</protein>
<sequence length="86" mass="9274">GTGALQRPLLLQLRRGGNERQGARRRGGQEAVGSERDAERPVLSADGHHECIADCPIAPTLSSRKVSPPLSPSPRFITLQTYSTID</sequence>
<evidence type="ECO:0000313" key="3">
    <source>
        <dbReference type="Proteomes" id="UP001152622"/>
    </source>
</evidence>
<proteinExistence type="predicted"/>
<accession>A0A9Q1E5U7</accession>
<feature type="region of interest" description="Disordered" evidence="1">
    <location>
        <begin position="1"/>
        <end position="46"/>
    </location>
</feature>
<dbReference type="Proteomes" id="UP001152622">
    <property type="component" value="Unassembled WGS sequence"/>
</dbReference>
<name>A0A9Q1E5U7_SYNKA</name>
<reference evidence="2" key="1">
    <citation type="journal article" date="2023" name="Science">
        <title>Genome structures resolve the early diversification of teleost fishes.</title>
        <authorList>
            <person name="Parey E."/>
            <person name="Louis A."/>
            <person name="Montfort J."/>
            <person name="Bouchez O."/>
            <person name="Roques C."/>
            <person name="Iampietro C."/>
            <person name="Lluch J."/>
            <person name="Castinel A."/>
            <person name="Donnadieu C."/>
            <person name="Desvignes T."/>
            <person name="Floi Bucao C."/>
            <person name="Jouanno E."/>
            <person name="Wen M."/>
            <person name="Mejri S."/>
            <person name="Dirks R."/>
            <person name="Jansen H."/>
            <person name="Henkel C."/>
            <person name="Chen W.J."/>
            <person name="Zahm M."/>
            <person name="Cabau C."/>
            <person name="Klopp C."/>
            <person name="Thompson A.W."/>
            <person name="Robinson-Rechavi M."/>
            <person name="Braasch I."/>
            <person name="Lecointre G."/>
            <person name="Bobe J."/>
            <person name="Postlethwait J.H."/>
            <person name="Berthelot C."/>
            <person name="Roest Crollius H."/>
            <person name="Guiguen Y."/>
        </authorList>
    </citation>
    <scope>NUCLEOTIDE SEQUENCE</scope>
    <source>
        <strain evidence="2">WJC10195</strain>
    </source>
</reference>
<feature type="non-terminal residue" evidence="2">
    <location>
        <position position="86"/>
    </location>
</feature>
<dbReference type="EMBL" id="JAINUF010000025">
    <property type="protein sequence ID" value="KAJ8332752.1"/>
    <property type="molecule type" value="Genomic_DNA"/>
</dbReference>
<dbReference type="AlphaFoldDB" id="A0A9Q1E5U7"/>
<organism evidence="2 3">
    <name type="scientific">Synaphobranchus kaupii</name>
    <name type="common">Kaup's arrowtooth eel</name>
    <dbReference type="NCBI Taxonomy" id="118154"/>
    <lineage>
        <taxon>Eukaryota</taxon>
        <taxon>Metazoa</taxon>
        <taxon>Chordata</taxon>
        <taxon>Craniata</taxon>
        <taxon>Vertebrata</taxon>
        <taxon>Euteleostomi</taxon>
        <taxon>Actinopterygii</taxon>
        <taxon>Neopterygii</taxon>
        <taxon>Teleostei</taxon>
        <taxon>Anguilliformes</taxon>
        <taxon>Synaphobranchidae</taxon>
        <taxon>Synaphobranchus</taxon>
    </lineage>
</organism>
<feature type="compositionally biased region" description="Basic and acidic residues" evidence="1">
    <location>
        <begin position="33"/>
        <end position="46"/>
    </location>
</feature>
<feature type="compositionally biased region" description="Low complexity" evidence="1">
    <location>
        <begin position="1"/>
        <end position="15"/>
    </location>
</feature>
<comment type="caution">
    <text evidence="2">The sequence shown here is derived from an EMBL/GenBank/DDBJ whole genome shotgun (WGS) entry which is preliminary data.</text>
</comment>
<keyword evidence="3" id="KW-1185">Reference proteome</keyword>